<dbReference type="Gene3D" id="1.20.1720.10">
    <property type="entry name" value="Multidrug resistance protein D"/>
    <property type="match status" value="1"/>
</dbReference>
<keyword evidence="5 7" id="KW-0472">Membrane</keyword>
<dbReference type="EMBL" id="DF977520">
    <property type="protein sequence ID" value="GAP82376.1"/>
    <property type="molecule type" value="Genomic_DNA"/>
</dbReference>
<dbReference type="InterPro" id="IPR036259">
    <property type="entry name" value="MFS_trans_sf"/>
</dbReference>
<proteinExistence type="predicted"/>
<accession>A0A1W2TAH7</accession>
<dbReference type="InterPro" id="IPR020846">
    <property type="entry name" value="MFS_dom"/>
</dbReference>
<evidence type="ECO:0000256" key="5">
    <source>
        <dbReference type="ARBA" id="ARBA00023136"/>
    </source>
</evidence>
<evidence type="ECO:0000256" key="3">
    <source>
        <dbReference type="ARBA" id="ARBA00022692"/>
    </source>
</evidence>
<feature type="transmembrane region" description="Helical" evidence="7">
    <location>
        <begin position="510"/>
        <end position="531"/>
    </location>
</feature>
<gene>
    <name evidence="9" type="ORF">SAMD00023353_7500400</name>
</gene>
<keyword evidence="10" id="KW-1185">Reference proteome</keyword>
<dbReference type="OMA" id="TEREYCQ"/>
<feature type="transmembrane region" description="Helical" evidence="7">
    <location>
        <begin position="552"/>
        <end position="570"/>
    </location>
</feature>
<dbReference type="SUPFAM" id="SSF103473">
    <property type="entry name" value="MFS general substrate transporter"/>
    <property type="match status" value="1"/>
</dbReference>
<feature type="transmembrane region" description="Helical" evidence="7">
    <location>
        <begin position="211"/>
        <end position="238"/>
    </location>
</feature>
<dbReference type="InterPro" id="IPR011701">
    <property type="entry name" value="MFS"/>
</dbReference>
<feature type="transmembrane region" description="Helical" evidence="7">
    <location>
        <begin position="300"/>
        <end position="319"/>
    </location>
</feature>
<dbReference type="OrthoDB" id="440553at2759"/>
<dbReference type="Pfam" id="PF07690">
    <property type="entry name" value="MFS_1"/>
    <property type="match status" value="1"/>
</dbReference>
<dbReference type="PANTHER" id="PTHR23502:SF26">
    <property type="entry name" value="MAJOR FACILITATOR SUPERFAMILY (MFS) PROFILE DOMAIN-CONTAINING PROTEIN"/>
    <property type="match status" value="1"/>
</dbReference>
<feature type="transmembrane region" description="Helical" evidence="7">
    <location>
        <begin position="410"/>
        <end position="435"/>
    </location>
</feature>
<evidence type="ECO:0000256" key="6">
    <source>
        <dbReference type="SAM" id="MobiDB-lite"/>
    </source>
</evidence>
<reference evidence="9" key="1">
    <citation type="submission" date="2016-03" db="EMBL/GenBank/DDBJ databases">
        <title>Draft genome sequence of Rosellinia necatrix.</title>
        <authorList>
            <person name="Kanematsu S."/>
        </authorList>
    </citation>
    <scope>NUCLEOTIDE SEQUENCE [LARGE SCALE GENOMIC DNA]</scope>
    <source>
        <strain evidence="9">W97</strain>
    </source>
</reference>
<name>A0A1W2TAH7_ROSNE</name>
<feature type="domain" description="Major facilitator superfamily (MFS) profile" evidence="8">
    <location>
        <begin position="145"/>
        <end position="601"/>
    </location>
</feature>
<dbReference type="Gene3D" id="1.20.1250.20">
    <property type="entry name" value="MFS general substrate transporter like domains"/>
    <property type="match status" value="1"/>
</dbReference>
<feature type="transmembrane region" description="Helical" evidence="7">
    <location>
        <begin position="576"/>
        <end position="599"/>
    </location>
</feature>
<evidence type="ECO:0000256" key="2">
    <source>
        <dbReference type="ARBA" id="ARBA00022448"/>
    </source>
</evidence>
<dbReference type="PANTHER" id="PTHR23502">
    <property type="entry name" value="MAJOR FACILITATOR SUPERFAMILY"/>
    <property type="match status" value="1"/>
</dbReference>
<feature type="transmembrane region" description="Helical" evidence="7">
    <location>
        <begin position="481"/>
        <end position="498"/>
    </location>
</feature>
<evidence type="ECO:0000313" key="10">
    <source>
        <dbReference type="Proteomes" id="UP000054516"/>
    </source>
</evidence>
<dbReference type="GO" id="GO:0022857">
    <property type="term" value="F:transmembrane transporter activity"/>
    <property type="evidence" value="ECO:0007669"/>
    <property type="project" value="InterPro"/>
</dbReference>
<feature type="transmembrane region" description="Helical" evidence="7">
    <location>
        <begin position="176"/>
        <end position="199"/>
    </location>
</feature>
<evidence type="ECO:0000256" key="4">
    <source>
        <dbReference type="ARBA" id="ARBA00022989"/>
    </source>
</evidence>
<feature type="compositionally biased region" description="Basic and acidic residues" evidence="6">
    <location>
        <begin position="114"/>
        <end position="134"/>
    </location>
</feature>
<keyword evidence="4 7" id="KW-1133">Transmembrane helix</keyword>
<dbReference type="AlphaFoldDB" id="A0A1W2TAH7"/>
<dbReference type="STRING" id="77044.A0A1W2TAH7"/>
<evidence type="ECO:0000256" key="7">
    <source>
        <dbReference type="SAM" id="Phobius"/>
    </source>
</evidence>
<dbReference type="Proteomes" id="UP000054516">
    <property type="component" value="Unassembled WGS sequence"/>
</dbReference>
<feature type="transmembrane region" description="Helical" evidence="7">
    <location>
        <begin position="381"/>
        <end position="398"/>
    </location>
</feature>
<sequence>MEQQDERESLAAAAVRSSIRLTSTLYATAATSIQLISIDPQYDPERYHDDVPVPTRKSKANSFPLGRHYQPSWKAPPSPILRDFNLRGDQQRVTIGLSDDARRIETFNDPNVIDPREQIEERPTTPEPEPERPYHAFPKSRKKLLIGIIGVAGLFSGLSSNIYFPSLDAIAKDLNVSLGAVSLTITSYLIIQGISPLFWGSLSDTMGRRPIYIASFAVYIISNIALSFSPNFAVLLVFRGLQAAGSASTVSIGNGVIQDISPPAERGAFISFYQAIRNFSIAIGPVLGGLLANFFGFRSIFIFLVILSSLVTVIIIVFLPETLRSIAGDGSLRLTGIHQPLIARFIKEPPYMQDPDETVQRKKVTLITFIEPLKLLAEKDILLNLLFGGVIYAIWSMVTSSTTGLFKSRFGLSDLLLGLAFLPNGFGTIIGSAIVGKLMTRDYKTAEAAYKAKHNLPPSYQLPAKNLPADFPIEHTRLRNLPWITVLFVAATAGYGFSLADTAMASTPGWIAVPLVLQFLIAAASNAVFALNQTLVSDLCPGKGASSTAINNLVRCGLGAVGVAFVEVMITDVGPGPAFLGLALITVATTPFAAVNWFWGQEWRAARLGMNVKMMGEKMKTQKV</sequence>
<evidence type="ECO:0000259" key="8">
    <source>
        <dbReference type="PROSITE" id="PS50850"/>
    </source>
</evidence>
<keyword evidence="2" id="KW-0813">Transport</keyword>
<evidence type="ECO:0000313" key="9">
    <source>
        <dbReference type="EMBL" id="GAP82376.1"/>
    </source>
</evidence>
<organism evidence="9">
    <name type="scientific">Rosellinia necatrix</name>
    <name type="common">White root-rot fungus</name>
    <dbReference type="NCBI Taxonomy" id="77044"/>
    <lineage>
        <taxon>Eukaryota</taxon>
        <taxon>Fungi</taxon>
        <taxon>Dikarya</taxon>
        <taxon>Ascomycota</taxon>
        <taxon>Pezizomycotina</taxon>
        <taxon>Sordariomycetes</taxon>
        <taxon>Xylariomycetidae</taxon>
        <taxon>Xylariales</taxon>
        <taxon>Xylariaceae</taxon>
        <taxon>Rosellinia</taxon>
    </lineage>
</organism>
<feature type="region of interest" description="Disordered" evidence="6">
    <location>
        <begin position="106"/>
        <end position="134"/>
    </location>
</feature>
<dbReference type="GO" id="GO:0005886">
    <property type="term" value="C:plasma membrane"/>
    <property type="evidence" value="ECO:0007669"/>
    <property type="project" value="TreeGrafter"/>
</dbReference>
<keyword evidence="3 7" id="KW-0812">Transmembrane</keyword>
<dbReference type="PROSITE" id="PS50850">
    <property type="entry name" value="MFS"/>
    <property type="match status" value="1"/>
</dbReference>
<protein>
    <submittedName>
        <fullName evidence="9">Putative major facilitator superfamily transporter</fullName>
    </submittedName>
</protein>
<feature type="transmembrane region" description="Helical" evidence="7">
    <location>
        <begin position="144"/>
        <end position="164"/>
    </location>
</feature>
<comment type="subcellular location">
    <subcellularLocation>
        <location evidence="1">Membrane</location>
        <topology evidence="1">Multi-pass membrane protein</topology>
    </subcellularLocation>
</comment>
<evidence type="ECO:0000256" key="1">
    <source>
        <dbReference type="ARBA" id="ARBA00004141"/>
    </source>
</evidence>
<dbReference type="FunFam" id="1.20.1250.20:FF:000172">
    <property type="entry name" value="MFS multidrug resistance transporter"/>
    <property type="match status" value="1"/>
</dbReference>